<dbReference type="PANTHER" id="PTHR45588">
    <property type="entry name" value="TPR DOMAIN-CONTAINING PROTEIN"/>
    <property type="match status" value="1"/>
</dbReference>
<dbReference type="Pfam" id="PF14559">
    <property type="entry name" value="TPR_19"/>
    <property type="match status" value="1"/>
</dbReference>
<organism evidence="1 2">
    <name type="scientific">Candidatus Nitrospira neomarina</name>
    <dbReference type="NCBI Taxonomy" id="3020899"/>
    <lineage>
        <taxon>Bacteria</taxon>
        <taxon>Pseudomonadati</taxon>
        <taxon>Nitrospirota</taxon>
        <taxon>Nitrospiria</taxon>
        <taxon>Nitrospirales</taxon>
        <taxon>Nitrospiraceae</taxon>
        <taxon>Nitrospira</taxon>
    </lineage>
</organism>
<dbReference type="EMBL" id="CP116968">
    <property type="protein sequence ID" value="WNM63754.1"/>
    <property type="molecule type" value="Genomic_DNA"/>
</dbReference>
<evidence type="ECO:0000313" key="1">
    <source>
        <dbReference type="EMBL" id="WNM63754.1"/>
    </source>
</evidence>
<dbReference type="Proteomes" id="UP001302494">
    <property type="component" value="Chromosome"/>
</dbReference>
<accession>A0AA96GTF0</accession>
<gene>
    <name evidence="1" type="ORF">PQG83_08365</name>
</gene>
<proteinExistence type="predicted"/>
<evidence type="ECO:0000313" key="2">
    <source>
        <dbReference type="Proteomes" id="UP001302494"/>
    </source>
</evidence>
<evidence type="ECO:0008006" key="3">
    <source>
        <dbReference type="Google" id="ProtNLM"/>
    </source>
</evidence>
<protein>
    <recommendedName>
        <fullName evidence="3">Tetratricopeptide repeat protein</fullName>
    </recommendedName>
</protein>
<dbReference type="InterPro" id="IPR011990">
    <property type="entry name" value="TPR-like_helical_dom_sf"/>
</dbReference>
<reference evidence="1 2" key="1">
    <citation type="submission" date="2023-01" db="EMBL/GenBank/DDBJ databases">
        <title>Cultivation and genomic characterization of new, ubiquitous marine nitrite-oxidizing bacteria from the Nitrospirales.</title>
        <authorList>
            <person name="Mueller A.J."/>
            <person name="Daebeler A."/>
            <person name="Herbold C.W."/>
            <person name="Kirkegaard R.H."/>
            <person name="Daims H."/>
        </authorList>
    </citation>
    <scope>NUCLEOTIDE SEQUENCE [LARGE SCALE GENOMIC DNA]</scope>
    <source>
        <strain evidence="1 2">DK</strain>
    </source>
</reference>
<dbReference type="SUPFAM" id="SSF48452">
    <property type="entry name" value="TPR-like"/>
    <property type="match status" value="2"/>
</dbReference>
<name>A0AA96GTF0_9BACT</name>
<dbReference type="RefSeq" id="WP_312748440.1">
    <property type="nucleotide sequence ID" value="NZ_CP116968.1"/>
</dbReference>
<sequence length="553" mass="61353">MKPHWYVNMSLVLGILALVGIDIPSHNHVYAESVLLQEGLGKHHFPISSNGAMVQRYFDQGLILSFGFNHAEAARSFRESQKRDPDCAMCYWGEALVLGPNINAPMDPSVVPQAFAAMEKAVALKDQATEKEASLIQALAMRYSKKVMTDRSPLDVAYAEAMRTVAQQFPDDPTIGALLAEALMDLHPWDFWSRGGEPKPWTPEIVSTLESVLDQSASHPLANHLYIHIMEASSHPEKALPSAERLPALVPGSGHLVHMPAHIYIRVGRYRDAVLANQHAVKVDAHYLNHAHEESLYTAAYVPHNSHFLWAAAMKLGQQQLAMQAALETAASVKPEMMRAPGIAGTIQHFWIIPLYTKIAFGQWSNILAESSPPVDLRYPTAIWHYARGIALVRQNKLEAAQQEFMKLAEIARDPAVAKLTILDLNNIADILGIAEAVLAGEIAAGHGNYEEAVRQLQRAVELEDGLNYTEPKDWYLPSRQVLGSVLLEAGRAAEAERVFREDLQDHPQNGWALFGMEQSLRAQGKTDEAEKVLQSFRQVWSDADVILTSARF</sequence>
<dbReference type="AlphaFoldDB" id="A0AA96GTF0"/>
<dbReference type="Gene3D" id="1.25.40.10">
    <property type="entry name" value="Tetratricopeptide repeat domain"/>
    <property type="match status" value="2"/>
</dbReference>
<dbReference type="KEGG" id="nneo:PQG83_08365"/>
<keyword evidence="2" id="KW-1185">Reference proteome</keyword>
<dbReference type="PANTHER" id="PTHR45588:SF1">
    <property type="entry name" value="WW DOMAIN-CONTAINING PROTEIN"/>
    <property type="match status" value="1"/>
</dbReference>